<dbReference type="OMA" id="YECGQEG"/>
<name>H2ZKQ3_CIOSA</name>
<dbReference type="PANTHER" id="PTHR46259:SF1">
    <property type="entry name" value="ZINC FINGER CCHC-TYPE AND RNA-BINDING MOTIF-CONTAINING PROTEIN 1"/>
    <property type="match status" value="1"/>
</dbReference>
<dbReference type="PANTHER" id="PTHR46259">
    <property type="entry name" value="ZINC FINGER CCHC-TYPE AND RNA-BINDING MOTIF-CONTAINING PROTEIN 1"/>
    <property type="match status" value="1"/>
</dbReference>
<dbReference type="Ensembl" id="ENSCSAVT00000018367.1">
    <property type="protein sequence ID" value="ENSCSAVP00000018169.1"/>
    <property type="gene ID" value="ENSCSAVG00000010693.1"/>
</dbReference>
<evidence type="ECO:0000256" key="2">
    <source>
        <dbReference type="PROSITE-ProRule" id="PRU00176"/>
    </source>
</evidence>
<dbReference type="SUPFAM" id="SSF57756">
    <property type="entry name" value="Retrovirus zinc finger-like domains"/>
    <property type="match status" value="1"/>
</dbReference>
<reference evidence="6" key="3">
    <citation type="submission" date="2025-09" db="UniProtKB">
        <authorList>
            <consortium name="Ensembl"/>
        </authorList>
    </citation>
    <scope>IDENTIFICATION</scope>
</reference>
<feature type="domain" description="CCHC-type" evidence="5">
    <location>
        <begin position="74"/>
        <end position="90"/>
    </location>
</feature>
<reference evidence="7" key="1">
    <citation type="submission" date="2003-08" db="EMBL/GenBank/DDBJ databases">
        <authorList>
            <person name="Birren B."/>
            <person name="Nusbaum C."/>
            <person name="Abebe A."/>
            <person name="Abouelleil A."/>
            <person name="Adekoya E."/>
            <person name="Ait-zahra M."/>
            <person name="Allen N."/>
            <person name="Allen T."/>
            <person name="An P."/>
            <person name="Anderson M."/>
            <person name="Anderson S."/>
            <person name="Arachchi H."/>
            <person name="Armbruster J."/>
            <person name="Bachantsang P."/>
            <person name="Baldwin J."/>
            <person name="Barry A."/>
            <person name="Bayul T."/>
            <person name="Blitshsteyn B."/>
            <person name="Bloom T."/>
            <person name="Blye J."/>
            <person name="Boguslavskiy L."/>
            <person name="Borowsky M."/>
            <person name="Boukhgalter B."/>
            <person name="Brunache A."/>
            <person name="Butler J."/>
            <person name="Calixte N."/>
            <person name="Calvo S."/>
            <person name="Camarata J."/>
            <person name="Campo K."/>
            <person name="Chang J."/>
            <person name="Cheshatsang Y."/>
            <person name="Citroen M."/>
            <person name="Collymore A."/>
            <person name="Considine T."/>
            <person name="Cook A."/>
            <person name="Cooke P."/>
            <person name="Corum B."/>
            <person name="Cuomo C."/>
            <person name="David R."/>
            <person name="Dawoe T."/>
            <person name="Degray S."/>
            <person name="Dodge S."/>
            <person name="Dooley K."/>
            <person name="Dorje P."/>
            <person name="Dorjee K."/>
            <person name="Dorris L."/>
            <person name="Duffey N."/>
            <person name="Dupes A."/>
            <person name="Elkins T."/>
            <person name="Engels R."/>
            <person name="Erickson J."/>
            <person name="Farina A."/>
            <person name="Faro S."/>
            <person name="Ferreira P."/>
            <person name="Fischer H."/>
            <person name="Fitzgerald M."/>
            <person name="Foley K."/>
            <person name="Gage D."/>
            <person name="Galagan J."/>
            <person name="Gearin G."/>
            <person name="Gnerre S."/>
            <person name="Gnirke A."/>
            <person name="Goyette A."/>
            <person name="Graham J."/>
            <person name="Grandbois E."/>
            <person name="Gyaltsen K."/>
            <person name="Hafez N."/>
            <person name="Hagopian D."/>
            <person name="Hagos B."/>
            <person name="Hall J."/>
            <person name="Hatcher B."/>
            <person name="Heller A."/>
            <person name="Higgins H."/>
            <person name="Honan T."/>
            <person name="Horn A."/>
            <person name="Houde N."/>
            <person name="Hughes L."/>
            <person name="Hulme W."/>
            <person name="Husby E."/>
            <person name="Iliev I."/>
            <person name="Jaffe D."/>
            <person name="Jones C."/>
            <person name="Kamal M."/>
            <person name="Kamat A."/>
            <person name="Kamvysselis M."/>
            <person name="Karlsson E."/>
            <person name="Kells C."/>
            <person name="Kieu A."/>
            <person name="Kisner P."/>
            <person name="Kodira C."/>
            <person name="Kulbokas E."/>
            <person name="Labutti K."/>
            <person name="Lama D."/>
            <person name="Landers T."/>
            <person name="Leger J."/>
            <person name="Levine S."/>
            <person name="Lewis D."/>
            <person name="Lewis T."/>
            <person name="Lindblad-toh K."/>
            <person name="Liu X."/>
            <person name="Lokyitsang T."/>
            <person name="Lokyitsang Y."/>
            <person name="Lucien O."/>
            <person name="Lui A."/>
            <person name="Ma L.J."/>
            <person name="Mabbitt R."/>
            <person name="Macdonald J."/>
            <person name="Maclean C."/>
            <person name="Major J."/>
            <person name="Manning J."/>
            <person name="Marabella R."/>
            <person name="Maru K."/>
            <person name="Matthews C."/>
            <person name="Mauceli E."/>
            <person name="Mccarthy M."/>
            <person name="Mcdonough S."/>
            <person name="Mcghee T."/>
            <person name="Meldrim J."/>
            <person name="Meneus L."/>
            <person name="Mesirov J."/>
            <person name="Mihalev A."/>
            <person name="Mihova T."/>
            <person name="Mikkelsen T."/>
            <person name="Mlenga V."/>
            <person name="Moru K."/>
            <person name="Mozes J."/>
            <person name="Mulrain L."/>
            <person name="Munson G."/>
            <person name="Naylor J."/>
            <person name="Newes C."/>
            <person name="Nguyen C."/>
            <person name="Nguyen N."/>
            <person name="Nguyen T."/>
            <person name="Nicol R."/>
            <person name="Nielsen C."/>
            <person name="Nizzari M."/>
            <person name="Norbu C."/>
            <person name="Norbu N."/>
            <person name="O'donnell P."/>
            <person name="Okoawo O."/>
            <person name="O'leary S."/>
            <person name="Omotosho B."/>
            <person name="O'neill K."/>
            <person name="Osman S."/>
            <person name="Parker S."/>
            <person name="Perrin D."/>
            <person name="Phunkhang P."/>
            <person name="Piqani B."/>
            <person name="Purcell S."/>
            <person name="Rachupka T."/>
            <person name="Ramasamy U."/>
            <person name="Rameau R."/>
            <person name="Ray V."/>
            <person name="Raymond C."/>
            <person name="Retta R."/>
            <person name="Richardson S."/>
            <person name="Rise C."/>
            <person name="Rodriguez J."/>
            <person name="Rogers J."/>
            <person name="Rogov P."/>
            <person name="Rutman M."/>
            <person name="Schupbach R."/>
            <person name="Seaman C."/>
            <person name="Settipalli S."/>
            <person name="Sharpe T."/>
            <person name="Sheridan J."/>
            <person name="Sherpa N."/>
            <person name="Shi J."/>
            <person name="Smirnov S."/>
            <person name="Smith C."/>
            <person name="Sougnez C."/>
            <person name="Spencer B."/>
            <person name="Stalker J."/>
            <person name="Stange-thomann N."/>
            <person name="Stavropoulos S."/>
            <person name="Stetson K."/>
            <person name="Stone C."/>
            <person name="Stone S."/>
            <person name="Stubbs M."/>
            <person name="Talamas J."/>
            <person name="Tchuinga P."/>
            <person name="Tenzing P."/>
            <person name="Tesfaye S."/>
            <person name="Theodore J."/>
            <person name="Thoulutsang Y."/>
            <person name="Topham K."/>
            <person name="Towey S."/>
            <person name="Tsamla T."/>
            <person name="Tsomo N."/>
            <person name="Vallee D."/>
            <person name="Vassiliev H."/>
            <person name="Venkataraman V."/>
            <person name="Vinson J."/>
            <person name="Vo A."/>
            <person name="Wade C."/>
            <person name="Wang S."/>
            <person name="Wangchuk T."/>
            <person name="Wangdi T."/>
            <person name="Whittaker C."/>
            <person name="Wilkinson J."/>
            <person name="Wu Y."/>
            <person name="Wyman D."/>
            <person name="Yadav S."/>
            <person name="Yang S."/>
            <person name="Yang X."/>
            <person name="Yeager S."/>
            <person name="Yee E."/>
            <person name="Young G."/>
            <person name="Zainoun J."/>
            <person name="Zembeck L."/>
            <person name="Zimmer A."/>
            <person name="Zody M."/>
            <person name="Lander E."/>
        </authorList>
    </citation>
    <scope>NUCLEOTIDE SEQUENCE [LARGE SCALE GENOMIC DNA]</scope>
</reference>
<proteinExistence type="predicted"/>
<dbReference type="InterPro" id="IPR044598">
    <property type="entry name" value="ZCRB1"/>
</dbReference>
<keyword evidence="1" id="KW-0479">Metal-binding</keyword>
<dbReference type="FunCoup" id="H2ZKQ3">
    <property type="interactions" value="160"/>
</dbReference>
<dbReference type="InterPro" id="IPR001878">
    <property type="entry name" value="Znf_CCHC"/>
</dbReference>
<evidence type="ECO:0000256" key="1">
    <source>
        <dbReference type="PROSITE-ProRule" id="PRU00047"/>
    </source>
</evidence>
<dbReference type="HOGENOM" id="CLU_059455_1_0_1"/>
<dbReference type="GO" id="GO:0008270">
    <property type="term" value="F:zinc ion binding"/>
    <property type="evidence" value="ECO:0007669"/>
    <property type="project" value="UniProtKB-KW"/>
</dbReference>
<dbReference type="InterPro" id="IPR012677">
    <property type="entry name" value="Nucleotide-bd_a/b_plait_sf"/>
</dbReference>
<dbReference type="InterPro" id="IPR000504">
    <property type="entry name" value="RRM_dom"/>
</dbReference>
<dbReference type="Proteomes" id="UP000007875">
    <property type="component" value="Unassembled WGS sequence"/>
</dbReference>
<accession>H2ZKQ3</accession>
<reference evidence="6" key="2">
    <citation type="submission" date="2025-08" db="UniProtKB">
        <authorList>
            <consortium name="Ensembl"/>
        </authorList>
    </citation>
    <scope>IDENTIFICATION</scope>
</reference>
<dbReference type="eggNOG" id="KOG0118">
    <property type="taxonomic scope" value="Eukaryota"/>
</dbReference>
<evidence type="ECO:0008006" key="8">
    <source>
        <dbReference type="Google" id="ProtNLM"/>
    </source>
</evidence>
<dbReference type="InterPro" id="IPR036875">
    <property type="entry name" value="Znf_CCHC_sf"/>
</dbReference>
<keyword evidence="1" id="KW-0863">Zinc-finger</keyword>
<dbReference type="SUPFAM" id="SSF54928">
    <property type="entry name" value="RNA-binding domain, RBD"/>
    <property type="match status" value="1"/>
</dbReference>
<protein>
    <recommendedName>
        <fullName evidence="8">Zinc finger CCHC-type and RNA-binding motif-containing protein 1</fullName>
    </recommendedName>
</protein>
<organism evidence="6 7">
    <name type="scientific">Ciona savignyi</name>
    <name type="common">Pacific transparent sea squirt</name>
    <dbReference type="NCBI Taxonomy" id="51511"/>
    <lineage>
        <taxon>Eukaryota</taxon>
        <taxon>Metazoa</taxon>
        <taxon>Chordata</taxon>
        <taxon>Tunicata</taxon>
        <taxon>Ascidiacea</taxon>
        <taxon>Phlebobranchia</taxon>
        <taxon>Cionidae</taxon>
        <taxon>Ciona</taxon>
    </lineage>
</organism>
<evidence type="ECO:0000259" key="5">
    <source>
        <dbReference type="PROSITE" id="PS50158"/>
    </source>
</evidence>
<dbReference type="AlphaFoldDB" id="H2ZKQ3"/>
<evidence type="ECO:0000256" key="3">
    <source>
        <dbReference type="SAM" id="MobiDB-lite"/>
    </source>
</evidence>
<feature type="compositionally biased region" description="Acidic residues" evidence="3">
    <location>
        <begin position="128"/>
        <end position="138"/>
    </location>
</feature>
<dbReference type="GeneTree" id="ENSGT00730000111061"/>
<dbReference type="SMART" id="SM00343">
    <property type="entry name" value="ZnF_C2HC"/>
    <property type="match status" value="1"/>
</dbReference>
<evidence type="ECO:0000313" key="7">
    <source>
        <dbReference type="Proteomes" id="UP000007875"/>
    </source>
</evidence>
<dbReference type="GO" id="GO:0000398">
    <property type="term" value="P:mRNA splicing, via spliceosome"/>
    <property type="evidence" value="ECO:0007669"/>
    <property type="project" value="InterPro"/>
</dbReference>
<dbReference type="PROSITE" id="PS50102">
    <property type="entry name" value="RRM"/>
    <property type="match status" value="1"/>
</dbReference>
<dbReference type="STRING" id="51511.ENSCSAVP00000018169"/>
<evidence type="ECO:0000313" key="6">
    <source>
        <dbReference type="Ensembl" id="ENSCSAVP00000018169.1"/>
    </source>
</evidence>
<evidence type="ECO:0000259" key="4">
    <source>
        <dbReference type="PROSITE" id="PS50102"/>
    </source>
</evidence>
<keyword evidence="7" id="KW-1185">Reference proteome</keyword>
<dbReference type="Gene3D" id="3.30.70.330">
    <property type="match status" value="1"/>
</dbReference>
<dbReference type="GO" id="GO:0005689">
    <property type="term" value="C:U12-type spliceosomal complex"/>
    <property type="evidence" value="ECO:0007669"/>
    <property type="project" value="InterPro"/>
</dbReference>
<keyword evidence="1" id="KW-0862">Zinc</keyword>
<sequence length="179" mass="20575">MGKVVKVTITRDKDSRESKGLAFILYLKKEDALKAADIMNGKEIFGRTLKCSIAKDNGRTKEFIKRKEYKNKTRCFECGETDHLSYNCPRNKLGNREPPPKKKKNRKPQVNFHNIKRTKQVKVTKETEESDGSGEDPALESLSHVIAENFRNPPLNDVGMSSKKKYKQDSYFSDEEDLD</sequence>
<dbReference type="InParanoid" id="H2ZKQ3"/>
<keyword evidence="2" id="KW-0694">RNA-binding</keyword>
<dbReference type="GO" id="GO:0003723">
    <property type="term" value="F:RNA binding"/>
    <property type="evidence" value="ECO:0007669"/>
    <property type="project" value="UniProtKB-UniRule"/>
</dbReference>
<dbReference type="InterPro" id="IPR035979">
    <property type="entry name" value="RBD_domain_sf"/>
</dbReference>
<feature type="region of interest" description="Disordered" evidence="3">
    <location>
        <begin position="81"/>
        <end position="179"/>
    </location>
</feature>
<dbReference type="Pfam" id="PF00076">
    <property type="entry name" value="RRM_1"/>
    <property type="match status" value="1"/>
</dbReference>
<dbReference type="PROSITE" id="PS50158">
    <property type="entry name" value="ZF_CCHC"/>
    <property type="match status" value="1"/>
</dbReference>
<feature type="domain" description="RRM" evidence="4">
    <location>
        <begin position="1"/>
        <end position="56"/>
    </location>
</feature>